<evidence type="ECO:0000313" key="6">
    <source>
        <dbReference type="Proteomes" id="UP000730481"/>
    </source>
</evidence>
<feature type="transmembrane region" description="Helical" evidence="3">
    <location>
        <begin position="1384"/>
        <end position="1406"/>
    </location>
</feature>
<feature type="transmembrane region" description="Helical" evidence="3">
    <location>
        <begin position="1412"/>
        <end position="1436"/>
    </location>
</feature>
<dbReference type="InterPro" id="IPR052374">
    <property type="entry name" value="SERAC1"/>
</dbReference>
<evidence type="ECO:0000256" key="1">
    <source>
        <dbReference type="ARBA" id="ARBA00022737"/>
    </source>
</evidence>
<feature type="region of interest" description="Disordered" evidence="2">
    <location>
        <begin position="1"/>
        <end position="22"/>
    </location>
</feature>
<name>A0A9P5A5I4_9HYPO</name>
<keyword evidence="3" id="KW-1133">Transmembrane helix</keyword>
<keyword evidence="3" id="KW-0472">Membrane</keyword>
<reference evidence="5" key="1">
    <citation type="journal article" date="2017" name="Mycologia">
        <title>Fusarium algeriense, sp. nov., a novel toxigenic crown rot pathogen of durum wheat from Algeria is nested in the Fusarium burgessii species complex.</title>
        <authorList>
            <person name="Laraba I."/>
            <person name="Keddad A."/>
            <person name="Boureghda H."/>
            <person name="Abdallah N."/>
            <person name="Vaughan M.M."/>
            <person name="Proctor R.H."/>
            <person name="Busman M."/>
            <person name="O'Donnell K."/>
        </authorList>
    </citation>
    <scope>NUCLEOTIDE SEQUENCE</scope>
    <source>
        <strain evidence="5">NRRL 25174</strain>
    </source>
</reference>
<dbReference type="PANTHER" id="PTHR48182">
    <property type="entry name" value="PROTEIN SERAC1"/>
    <property type="match status" value="1"/>
</dbReference>
<keyword evidence="3" id="KW-0812">Transmembrane</keyword>
<evidence type="ECO:0000256" key="3">
    <source>
        <dbReference type="SAM" id="Phobius"/>
    </source>
</evidence>
<organism evidence="5 6">
    <name type="scientific">Fusarium beomiforme</name>
    <dbReference type="NCBI Taxonomy" id="44412"/>
    <lineage>
        <taxon>Eukaryota</taxon>
        <taxon>Fungi</taxon>
        <taxon>Dikarya</taxon>
        <taxon>Ascomycota</taxon>
        <taxon>Pezizomycotina</taxon>
        <taxon>Sordariomycetes</taxon>
        <taxon>Hypocreomycetidae</taxon>
        <taxon>Hypocreales</taxon>
        <taxon>Nectriaceae</taxon>
        <taxon>Fusarium</taxon>
        <taxon>Fusarium burgessii species complex</taxon>
    </lineage>
</organism>
<protein>
    <submittedName>
        <fullName evidence="5">Vegetative incompatibility het-E-1</fullName>
    </submittedName>
</protein>
<evidence type="ECO:0000256" key="2">
    <source>
        <dbReference type="SAM" id="MobiDB-lite"/>
    </source>
</evidence>
<dbReference type="InterPro" id="IPR056884">
    <property type="entry name" value="NPHP3-like_N"/>
</dbReference>
<evidence type="ECO:0000259" key="4">
    <source>
        <dbReference type="Pfam" id="PF24883"/>
    </source>
</evidence>
<dbReference type="EMBL" id="PVQB02001029">
    <property type="protein sequence ID" value="KAF4332597.1"/>
    <property type="molecule type" value="Genomic_DNA"/>
</dbReference>
<sequence>MDKYAQDSSGGVPAQLHEDYIPPPARKQVSSARYHGEAAVDIVLTHGLGSKFQTTWAYKRKDGSRYHWVRERFHLDMPDARILVFEYPSRWYDDPVRTDLTECASELLRSVIRDRCHVGSPAMCRTRRTRPIIFVGHSFGGLVIKQAMTMASQVQSSNSDRTQYENHRDFLSAIAGVIFLGTPHRGSSFSLLAGLKIGFGNRVLKVKSNEGIIYVLRPDSYTLDELQRQFAQLCRDERMSELSIVCYYEMRDVLRLGGIVVSRDSAILDNSAARGMDANHMDMNTFYEGDEGRRDSNYDHFISDIRMISHKSQSSIPKRFDYWVYDSSTPNPERESLQKKLDPSREAQEMTYCKKLETYQSEPYTCQWIHRLPAFESWRAGSSGHNAIWINGPAGSGKSVLAAYIISSLTTGSFKKRSFRAQHDLISCKNPIATNTCGANENTVPVLFFFCGVERKSETPERMLATLIHQLLQARAESQELFDVAETLFQKLVNGGASTKDFAETLREMASLVGRLYQETKEISGAISEHFEVGRPILITDHTAGDICRFTETKGEALFRRKPLLKAKEDIIMKQLQNRAQGMFQWVNSAFEHLKYVEDPQDVEPQLDDIRGDLLDTYDKIFERLAHGRDDRIERRIVVCLKFITVSATPVTSADIKTAWLIQELLDQENATEQGLQSLFDRNECKERMDVAQRDIRSYLGSIVDICSDGTLQFKHPSYLRALTRTETVNTRPGAAKFKFSLEGGHQTLSQICMIVCRTTTFTHANSFAEWRVPLVQYAWNFWGYHFQKSKLNFSTVEEGAQIRHMMESNPKMKGDWEKHAAFQTAFNKMIDGISNDALLYLEALMDFISRPLRAVPGCFSDREYVLSLQRAQKSLLQPSRHLCALRKSLFEPVSSKLQHSRRRIIDISEIPISEMVLCRHRGEDTIFRAKSKILGKKSAVERLRIDNYLEANPWLHRPSDSSQLLLEIARGLRVIALRFAVDPIYSALLATASGSSFSPLHPLVYLAHLLEDSGLYPYWDALNPAKDLMEPFICSEEDPEYASAKFVLHCFEWRDPRVSEATISPSSAAGFYMRTTRMAIDVRPSPSNHGLTRVSTENQEQVRRLHQMKAEQFYVANSVYSLFYSDNDYLNRFITNPLSNLHMKFSLLVHEHEGERLVHEDPNYVLNLHAPDEVQEAPFKSFLRSLSHQMKIYFVRYVIFILEVCGQVARQTMSTHFAKIEYAMMELKQVRDFLWRAYDSGELPPLKRIYFIPGLLLFWLRCRYFPSWGAYFWYHTWSQFSYAYNHPAVYVDLQNEFGFLSACWNILRYFIVSLVGNMAMILTLEFETANNPLGHMAFTYSIFHSFCTIDRSLFAICTTAATLMACAKIMFADKDSVASTVKFSMLFWFMVFINIVITAVNLGALENGGGWVAVIGGAIAHVALLILCVVYMTNIMDFLYGIVKPARMLAMWMFRYVLRASAFAAQMLGVAVLLFMGYKAFWYMHKFIWDPYDIEDSLKDLLQASQAVRKTLSKRGERQFKRIGWYPLGEKIVRIDEDLIAEVRVEMGPSRAVLPVEAPLQQLHGAVADSVGLAAEGAIKYFDSDNFQCHRKDIGELMDTVVLKAGDQVGRAIDGFGDQIGIIVKGADVGRAWSDGVREAQLQARDAVNGCLKEE</sequence>
<dbReference type="SUPFAM" id="SSF53474">
    <property type="entry name" value="alpha/beta-Hydrolases"/>
    <property type="match status" value="1"/>
</dbReference>
<dbReference type="InterPro" id="IPR029058">
    <property type="entry name" value="AB_hydrolase_fold"/>
</dbReference>
<dbReference type="PANTHER" id="PTHR48182:SF3">
    <property type="entry name" value="DUF676 DOMAIN-CONTAINING PROTEIN"/>
    <property type="match status" value="1"/>
</dbReference>
<dbReference type="OrthoDB" id="7464126at2759"/>
<feature type="transmembrane region" description="Helical" evidence="3">
    <location>
        <begin position="1354"/>
        <end position="1372"/>
    </location>
</feature>
<reference evidence="5" key="2">
    <citation type="submission" date="2020-02" db="EMBL/GenBank/DDBJ databases">
        <title>Identification and distribution of gene clusters putatively required for synthesis of sphingolipid metabolism inhibitors in phylogenetically diverse species of the filamentous fungus Fusarium.</title>
        <authorList>
            <person name="Kim H.-S."/>
            <person name="Busman M."/>
            <person name="Brown D.W."/>
            <person name="Divon H."/>
            <person name="Uhlig S."/>
            <person name="Proctor R.H."/>
        </authorList>
    </citation>
    <scope>NUCLEOTIDE SEQUENCE</scope>
    <source>
        <strain evidence="5">NRRL 25174</strain>
    </source>
</reference>
<dbReference type="Gene3D" id="3.40.50.1820">
    <property type="entry name" value="alpha/beta hydrolase"/>
    <property type="match status" value="1"/>
</dbReference>
<dbReference type="Pfam" id="PF24883">
    <property type="entry name" value="NPHP3_N"/>
    <property type="match status" value="1"/>
</dbReference>
<gene>
    <name evidence="5" type="ORF">FBEOM_13601</name>
</gene>
<feature type="domain" description="Nephrocystin 3-like N-terminal" evidence="4">
    <location>
        <begin position="365"/>
        <end position="487"/>
    </location>
</feature>
<feature type="transmembrane region" description="Helical" evidence="3">
    <location>
        <begin position="1457"/>
        <end position="1479"/>
    </location>
</feature>
<accession>A0A9P5A5I4</accession>
<evidence type="ECO:0000313" key="5">
    <source>
        <dbReference type="EMBL" id="KAF4332597.1"/>
    </source>
</evidence>
<dbReference type="Proteomes" id="UP000730481">
    <property type="component" value="Unassembled WGS sequence"/>
</dbReference>
<keyword evidence="1" id="KW-0677">Repeat</keyword>
<keyword evidence="6" id="KW-1185">Reference proteome</keyword>
<proteinExistence type="predicted"/>
<comment type="caution">
    <text evidence="5">The sequence shown here is derived from an EMBL/GenBank/DDBJ whole genome shotgun (WGS) entry which is preliminary data.</text>
</comment>